<protein>
    <submittedName>
        <fullName evidence="1">Uncharacterized protein</fullName>
    </submittedName>
</protein>
<evidence type="ECO:0000313" key="1">
    <source>
        <dbReference type="EMBL" id="KAI9917144.1"/>
    </source>
</evidence>
<dbReference type="EMBL" id="CM047592">
    <property type="protein sequence ID" value="KAI9917144.1"/>
    <property type="molecule type" value="Genomic_DNA"/>
</dbReference>
<evidence type="ECO:0000313" key="2">
    <source>
        <dbReference type="Proteomes" id="UP001163321"/>
    </source>
</evidence>
<gene>
    <name evidence="1" type="ORF">PsorP6_012365</name>
</gene>
<name>A0ACC0WEG5_9STRA</name>
<dbReference type="Proteomes" id="UP001163321">
    <property type="component" value="Chromosome 13"/>
</dbReference>
<organism evidence="1 2">
    <name type="scientific">Peronosclerospora sorghi</name>
    <dbReference type="NCBI Taxonomy" id="230839"/>
    <lineage>
        <taxon>Eukaryota</taxon>
        <taxon>Sar</taxon>
        <taxon>Stramenopiles</taxon>
        <taxon>Oomycota</taxon>
        <taxon>Peronosporomycetes</taxon>
        <taxon>Peronosporales</taxon>
        <taxon>Peronosporaceae</taxon>
        <taxon>Peronosclerospora</taxon>
    </lineage>
</organism>
<reference evidence="1 2" key="1">
    <citation type="journal article" date="2022" name="bioRxiv">
        <title>The genome of the oomycete Peronosclerospora sorghi, a cosmopolitan pathogen of maize and sorghum, is inflated with dispersed pseudogenes.</title>
        <authorList>
            <person name="Fletcher K."/>
            <person name="Martin F."/>
            <person name="Isakeit T."/>
            <person name="Cavanaugh K."/>
            <person name="Magill C."/>
            <person name="Michelmore R."/>
        </authorList>
    </citation>
    <scope>NUCLEOTIDE SEQUENCE [LARGE SCALE GENOMIC DNA]</scope>
    <source>
        <strain evidence="1">P6</strain>
    </source>
</reference>
<comment type="caution">
    <text evidence="1">The sequence shown here is derived from an EMBL/GenBank/DDBJ whole genome shotgun (WGS) entry which is preliminary data.</text>
</comment>
<keyword evidence="2" id="KW-1185">Reference proteome</keyword>
<accession>A0ACC0WEG5</accession>
<sequence>MAFLHERPRLFRHCAMETASVHAATLRSLPLVAVDDTEEVLQSLFIRAYGSDLQRNVMSLPRQLQHHLALLFALLIRRHTYALA</sequence>
<proteinExistence type="predicted"/>